<keyword evidence="1" id="KW-0560">Oxidoreductase</keyword>
<dbReference type="RefSeq" id="WP_260723957.1">
    <property type="nucleotide sequence ID" value="NZ_BAAABS010000018.1"/>
</dbReference>
<dbReference type="InterPro" id="IPR016163">
    <property type="entry name" value="Ald_DH_C"/>
</dbReference>
<dbReference type="Pfam" id="PF00171">
    <property type="entry name" value="Aldedh"/>
    <property type="match status" value="1"/>
</dbReference>
<proteinExistence type="predicted"/>
<dbReference type="SUPFAM" id="SSF53720">
    <property type="entry name" value="ALDH-like"/>
    <property type="match status" value="1"/>
</dbReference>
<feature type="domain" description="Aldehyde dehydrogenase" evidence="2">
    <location>
        <begin position="27"/>
        <end position="439"/>
    </location>
</feature>
<evidence type="ECO:0000256" key="1">
    <source>
        <dbReference type="ARBA" id="ARBA00023002"/>
    </source>
</evidence>
<keyword evidence="4" id="KW-1185">Reference proteome</keyword>
<gene>
    <name evidence="3" type="ORF">Drose_25845</name>
</gene>
<dbReference type="PANTHER" id="PTHR43353:SF3">
    <property type="entry name" value="ALDEHYDE DEHYDROGENASE-RELATED"/>
    <property type="match status" value="1"/>
</dbReference>
<dbReference type="InterPro" id="IPR015590">
    <property type="entry name" value="Aldehyde_DH_dom"/>
</dbReference>
<dbReference type="InterPro" id="IPR050740">
    <property type="entry name" value="Aldehyde_DH_Superfamily"/>
</dbReference>
<reference evidence="3" key="1">
    <citation type="submission" date="2021-04" db="EMBL/GenBank/DDBJ databases">
        <title>Biosynthetic gene clusters of Dactylosporangioum roseum.</title>
        <authorList>
            <person name="Hartkoorn R.C."/>
            <person name="Beaudoing E."/>
            <person name="Hot D."/>
            <person name="Moureu S."/>
        </authorList>
    </citation>
    <scope>NUCLEOTIDE SEQUENCE</scope>
    <source>
        <strain evidence="3">NRRL B-16295</strain>
    </source>
</reference>
<sequence length="496" mass="50373">MRSDCGQPAPAGSATTGFDDLPGVSAAVAASAAATAFAGVSTTAPTQRRRWLEAVAEALHSRAELLVALAEEETGLGEVRLRQELTDAAANARYYAAVGEGGGWLRAQAQRRTGGSAADLRKAHLSIGPVAVFGASNFPFKFGVFGHDTCAAVAAGCSVVVKAHPAHPRLSRAIAGTVTAALDAAGAPAGTFGLIEGFTEGLALVQLPEIAAVAFTGSQSGGMALVDAVRARPLPIPVFAEMGTVNPVVVTPGAAHSIEPIAAGFVESFTRGGGQFCTKPGLLLVPRGCGAAAAIAAALSSRDGVRLLTAGISDAFRAGVGDLVAAGAEVLATGGPADGEHVVRPVALSVSPDVLRQGSRLLQECFGPVGLVAEYGHFAEVGEILSRMQPALAGSVFSADGADPDVSSVVAQLAGRTGRVVVNDWPTGVACVDAMHHGGPWPATSRPDATSVGADALARFTRPVAFQNVPDEALPPALQDANPWRLVRYDQEGRPW</sequence>
<name>A0ABY5Z1A8_9ACTN</name>
<accession>A0ABY5Z1A8</accession>
<dbReference type="PANTHER" id="PTHR43353">
    <property type="entry name" value="SUCCINATE-SEMIALDEHYDE DEHYDROGENASE, MITOCHONDRIAL"/>
    <property type="match status" value="1"/>
</dbReference>
<protein>
    <submittedName>
        <fullName evidence="3">Aldehyde dehydrogenase family protein</fullName>
    </submittedName>
</protein>
<evidence type="ECO:0000313" key="3">
    <source>
        <dbReference type="EMBL" id="UWZ34632.1"/>
    </source>
</evidence>
<evidence type="ECO:0000259" key="2">
    <source>
        <dbReference type="Pfam" id="PF00171"/>
    </source>
</evidence>
<dbReference type="InterPro" id="IPR016162">
    <property type="entry name" value="Ald_DH_N"/>
</dbReference>
<evidence type="ECO:0000313" key="4">
    <source>
        <dbReference type="Proteomes" id="UP001058271"/>
    </source>
</evidence>
<organism evidence="3 4">
    <name type="scientific">Dactylosporangium roseum</name>
    <dbReference type="NCBI Taxonomy" id="47989"/>
    <lineage>
        <taxon>Bacteria</taxon>
        <taxon>Bacillati</taxon>
        <taxon>Actinomycetota</taxon>
        <taxon>Actinomycetes</taxon>
        <taxon>Micromonosporales</taxon>
        <taxon>Micromonosporaceae</taxon>
        <taxon>Dactylosporangium</taxon>
    </lineage>
</organism>
<dbReference type="Gene3D" id="3.40.309.10">
    <property type="entry name" value="Aldehyde Dehydrogenase, Chain A, domain 2"/>
    <property type="match status" value="1"/>
</dbReference>
<dbReference type="Proteomes" id="UP001058271">
    <property type="component" value="Chromosome"/>
</dbReference>
<dbReference type="Gene3D" id="3.40.605.10">
    <property type="entry name" value="Aldehyde Dehydrogenase, Chain A, domain 1"/>
    <property type="match status" value="1"/>
</dbReference>
<dbReference type="InterPro" id="IPR016161">
    <property type="entry name" value="Ald_DH/histidinol_DH"/>
</dbReference>
<dbReference type="EMBL" id="CP073721">
    <property type="protein sequence ID" value="UWZ34632.1"/>
    <property type="molecule type" value="Genomic_DNA"/>
</dbReference>